<gene>
    <name evidence="7" type="ORF">LZ012_03735</name>
</gene>
<dbReference type="PANTHER" id="PTHR47151:SF2">
    <property type="entry name" value="AMINO ACID BINDING PROTEIN"/>
    <property type="match status" value="1"/>
</dbReference>
<dbReference type="Pfam" id="PF13458">
    <property type="entry name" value="Peripla_BP_6"/>
    <property type="match status" value="1"/>
</dbReference>
<evidence type="ECO:0000256" key="3">
    <source>
        <dbReference type="ARBA" id="ARBA00022729"/>
    </source>
</evidence>
<evidence type="ECO:0000256" key="4">
    <source>
        <dbReference type="ARBA" id="ARBA00022970"/>
    </source>
</evidence>
<dbReference type="RefSeq" id="WP_275707692.1">
    <property type="nucleotide sequence ID" value="NZ_JAKLTN010000001.1"/>
</dbReference>
<dbReference type="PANTHER" id="PTHR47151">
    <property type="entry name" value="LEU/ILE/VAL-BINDING ABC TRANSPORTER SUBUNIT"/>
    <property type="match status" value="1"/>
</dbReference>
<feature type="domain" description="Leucine-binding protein" evidence="6">
    <location>
        <begin position="43"/>
        <end position="382"/>
    </location>
</feature>
<dbReference type="InterPro" id="IPR000709">
    <property type="entry name" value="Leu_Ile_Val-bd"/>
</dbReference>
<comment type="caution">
    <text evidence="7">The sequence shown here is derived from an EMBL/GenBank/DDBJ whole genome shotgun (WGS) entry which is preliminary data.</text>
</comment>
<evidence type="ECO:0000256" key="5">
    <source>
        <dbReference type="SAM" id="SignalP"/>
    </source>
</evidence>
<accession>A0ABS9JYW3</accession>
<dbReference type="InterPro" id="IPR028082">
    <property type="entry name" value="Peripla_BP_I"/>
</dbReference>
<keyword evidence="3 5" id="KW-0732">Signal</keyword>
<evidence type="ECO:0000256" key="1">
    <source>
        <dbReference type="ARBA" id="ARBA00010062"/>
    </source>
</evidence>
<dbReference type="EMBL" id="JAKLTN010000001">
    <property type="protein sequence ID" value="MCG2576104.1"/>
    <property type="molecule type" value="Genomic_DNA"/>
</dbReference>
<dbReference type="PRINTS" id="PR00337">
    <property type="entry name" value="LEUILEVALBP"/>
</dbReference>
<dbReference type="InterPro" id="IPR028081">
    <property type="entry name" value="Leu-bd"/>
</dbReference>
<sequence length="467" mass="48644">MHAKLSVVALSIVAAFALGACGQKEEPKPAAPAAPASKPEVVVKLGHVAPMTGPQAHLGKDNENGARLAVDELNAKGMEIGGAKVKFELLAEDDAADPKQGAIVAQKLVDAKVNGVIGHLNSGTTIPASKLYSDAGIPQISGSATNPKYTQQGFKTAFRVMANDVQQGKILGEFAVKQGIKTVAIVDDRTAYGQGLADEFKKAAEVSGLKVVATEYTTDKATDFKAILTKIKSTKAELVFYGGMDAQGGPMVKQMKELGIKAKFLGGDGVCTPEFMKLGGEASEGQFCSLPGMPLEKLAKGPEFKDKFTKKFNAEIQLYAPYVYDAVMVMADSMKRADSVDPAKFLPSVGQTKYDGVTALIEFDAQGDLKGGAISIYQYKGGKLDYVETLGGSPADTAKADVKEAVVEVKDAAKAVAGVATAVGKEVAAEAKEMAKSAADAGKEVTKAAAEKVKDAAEATKAAAEKK</sequence>
<dbReference type="CDD" id="cd06342">
    <property type="entry name" value="PBP1_ABC_LIVBP-like"/>
    <property type="match status" value="1"/>
</dbReference>
<dbReference type="SUPFAM" id="SSF53822">
    <property type="entry name" value="Periplasmic binding protein-like I"/>
    <property type="match status" value="1"/>
</dbReference>
<dbReference type="PROSITE" id="PS51257">
    <property type="entry name" value="PROKAR_LIPOPROTEIN"/>
    <property type="match status" value="1"/>
</dbReference>
<keyword evidence="4" id="KW-0029">Amino-acid transport</keyword>
<evidence type="ECO:0000259" key="6">
    <source>
        <dbReference type="Pfam" id="PF13458"/>
    </source>
</evidence>
<reference evidence="7" key="1">
    <citation type="submission" date="2022-01" db="EMBL/GenBank/DDBJ databases">
        <authorList>
            <person name="Jo J.-H."/>
            <person name="Im W.-T."/>
        </authorList>
    </citation>
    <scope>NUCLEOTIDE SEQUENCE</scope>
    <source>
        <strain evidence="7">XY25</strain>
    </source>
</reference>
<name>A0ABS9JYW3_9RHOO</name>
<proteinExistence type="inferred from homology"/>
<keyword evidence="8" id="KW-1185">Reference proteome</keyword>
<dbReference type="Gene3D" id="3.40.50.2300">
    <property type="match status" value="2"/>
</dbReference>
<feature type="chain" id="PRO_5047253417" evidence="5">
    <location>
        <begin position="21"/>
        <end position="467"/>
    </location>
</feature>
<feature type="signal peptide" evidence="5">
    <location>
        <begin position="1"/>
        <end position="20"/>
    </location>
</feature>
<evidence type="ECO:0000256" key="2">
    <source>
        <dbReference type="ARBA" id="ARBA00022448"/>
    </source>
</evidence>
<comment type="similarity">
    <text evidence="1">Belongs to the leucine-binding protein family.</text>
</comment>
<protein>
    <submittedName>
        <fullName evidence="7">Branched-chain amino acid ABC transporter substrate-binding protein</fullName>
    </submittedName>
</protein>
<organism evidence="7 8">
    <name type="scientific">Dechloromonas hankyongensis</name>
    <dbReference type="NCBI Taxonomy" id="2908002"/>
    <lineage>
        <taxon>Bacteria</taxon>
        <taxon>Pseudomonadati</taxon>
        <taxon>Pseudomonadota</taxon>
        <taxon>Betaproteobacteria</taxon>
        <taxon>Rhodocyclales</taxon>
        <taxon>Azonexaceae</taxon>
        <taxon>Dechloromonas</taxon>
    </lineage>
</organism>
<keyword evidence="2" id="KW-0813">Transport</keyword>
<evidence type="ECO:0000313" key="7">
    <source>
        <dbReference type="EMBL" id="MCG2576104.1"/>
    </source>
</evidence>
<dbReference type="Proteomes" id="UP001165384">
    <property type="component" value="Unassembled WGS sequence"/>
</dbReference>
<evidence type="ECO:0000313" key="8">
    <source>
        <dbReference type="Proteomes" id="UP001165384"/>
    </source>
</evidence>